<dbReference type="PANTHER" id="PTHR16520:SF3">
    <property type="entry name" value="KINETOCHORE SCAFFOLD 1"/>
    <property type="match status" value="1"/>
</dbReference>
<proteinExistence type="predicted"/>
<dbReference type="Proteomes" id="UP000515154">
    <property type="component" value="Linkage group LG2"/>
</dbReference>
<dbReference type="KEGG" id="osn:115225977"/>
<feature type="compositionally biased region" description="Polar residues" evidence="2">
    <location>
        <begin position="935"/>
        <end position="953"/>
    </location>
</feature>
<evidence type="ECO:0000313" key="4">
    <source>
        <dbReference type="RefSeq" id="XP_029652814.1"/>
    </source>
</evidence>
<evidence type="ECO:0000256" key="1">
    <source>
        <dbReference type="SAM" id="Coils"/>
    </source>
</evidence>
<feature type="coiled-coil region" evidence="1">
    <location>
        <begin position="1859"/>
        <end position="1886"/>
    </location>
</feature>
<protein>
    <submittedName>
        <fullName evidence="4">Uncharacterized protein LOC115225977 isoform X1</fullName>
    </submittedName>
</protein>
<evidence type="ECO:0000256" key="2">
    <source>
        <dbReference type="SAM" id="MobiDB-lite"/>
    </source>
</evidence>
<dbReference type="GO" id="GO:0034501">
    <property type="term" value="P:protein localization to kinetochore"/>
    <property type="evidence" value="ECO:0007669"/>
    <property type="project" value="InterPro"/>
</dbReference>
<sequence>MGVDDENAGRRRSRRRSSILKLPLSTIDVNKQVEEKPETKSRRSSKRVSFANYAEVKEFHEVSLSYNSNIEDSGNKQTSENESKEPEDNKISDIQSLLTGEIKNTAHAVENISDHESDEEMRIAVNPVNQSILISPEKVSTTTSRSTTVSQTIEDKENINVCRVDPEVKDSVPQAKYDANNTDKQAQDTSFLEKVMADVPLSSAATSSEKSLLFTNDFNCPASLSTELFLYNYVRVHTKDDSKIQTPDESNENDSLSDSPHLDKSLYQGNHTVYFDRNDSMDLTKPLGKYLTDCNESKDDIVSSPDGHIIGYYNQNNSYDEKTIYFNKTHYAAGNMDLTCCNTITIADFPESERPVEITNVKDVENIENFCENKQFNIDESFCKPTKDLNNPLRLPADNYMPPSSNNSIVQLPSLASKNIIDKKDIPCELNGMPSDNFKSNSNAKDGLGSVSDCRPSITNVTDSKTGANVLKDEKEHIKTGSKRTCVSESSDIPSKQSNTYDIIEPAINKPTENKSDFKNHVQPVTTSESVPEKLVLKESTESYMVESSRSCPKKTLVDTSQSTSKELTVTKSTKSFLNTQELFDSTQFNDGKFSKLAKELKTSASKLPADNCILPSSNNFDRSNLPPKNIIDKENMPYELNGIQSVSFRANSTAKDNLGSVTDFKATISNISNTRTEGSVLKDQKEHIKTGSKKTYFSETSDIHSKQSNTHDIIEPAIKKQHISGSNLPADNCILPSNNFDRSNLPPKNIIDNENMPYELNGIQSVSFRANSTAKDDLGSVTDFKATISNISNIRTEGSVLKDQKEHIKTGSKKTYFSETSDIHSKQSNTHDIIEPAIKKQNISGSNLPADSCILPSSNNFDQSNLPPKNIIDKENMPYELNGMQSVSFRANSTAKDDLGSVTDFKATISNISNIRTEGSVLKDQKEHIKTGSKKTYFSETSDIHSKQSNTHDITEPAIKKQHISGSNELIGEPRGQNLEFASKLSSLICADKNELNDFNGSVEKKSDFGDRAQPVTASKTVPKELVLSTVSHIGESSWSCPKKTLVDTSQSATEEMSIIKSTKTVPNRQDLFDVTEFDNDKFNKLAQEPSTNTSKLPADNCFLTSCNKPTDQPVNIPSNIINKVNIPGELNNIESAKIESFKMDVPVNVRGKTFPKDDLVSVTDFKPSVTNISNSRTGGSILKDQKEHIKAGSKRTCFSETSGIPSKQANTHGSQVGKLTDLSDTISSQNKSNHIKAAESPIKNASQITSCLTDPLVQFCAHDSINNEKLKDSDTNLNGMNASDVNILKTKEKAVGLLSSSASCEQVKYSSGEVTNEKEKKIKGDIVAKKVDNVTGMQSEKKRVLYVSMNTSGVVHSFNVEKSEDSASCSKGLHLIEKDSVETNEFTPPFRSSFTEKCKENVPNEIMPSSKQLPDYPNTAVDEQNAIRSNADQTLVSCNKAEKLSENGIQENKIQTGNNNKIQTEKHKLSATNNLTKLQNKLFNVGNVIENANKGEMKKGFSDCVLKINTSDVPDKCHQPQISSNNNSKKSNDSSFNTSNVFSRRQTCSETISSKLIQTSLNSSSFTVNKSSLMAESSIQPDKVVTEKCLRTDISGTQYDTNSVSEKTGFDFDYADVSDIMDEKPDFLIGNISHEDVLNLSPENKQPQSYSQVPSRSGSMMTDRSITDIRNSISTVNNISDSTLCSRLLMNMHFPHLEKPLSLMEVETIEDLLFLVGIDRVGNVVLECRQSNIYETSVVTEPHTIEEKMELACVLHPEYQCILKSHEQLKSDGERFMKQFKDPELLYGFRNVLEEREKTSSKEDIKKQLLADFKMCKQRTDKKMKQKKIEYFNDLTSAYTDKLKLMEKANSEIVDITSKLDQQIDSLDNVLKDFEEKIELLNSTSEYSEAQIKCYKEGRKYLDEAESIKKEEGILSLKCTQLTAEKVKLVETCKKLDDTYRQLQNGETPEQLSLEKKDIELEIYSILSPWKIWDLEDNVCKCTFWIDTLQLSLYTDSLKNVTEINVVTDEVWESLADDHPWLCLAHNMRKATLKEAEIFKNCTTIAQFSKSLHVFSAEMMKLQDLAKEIYSLSIKHHLKLQNNCITITYCCLKSLSKVMVDYYVDAVQYPFSFIKFEVKYQYGQISCEDIARRLRKVQPGLCYFTRLVNAVDLELAASKF</sequence>
<feature type="compositionally biased region" description="Polar residues" evidence="2">
    <location>
        <begin position="67"/>
        <end position="78"/>
    </location>
</feature>
<dbReference type="GO" id="GO:0008608">
    <property type="term" value="P:attachment of spindle microtubules to kinetochore"/>
    <property type="evidence" value="ECO:0007669"/>
    <property type="project" value="InterPro"/>
</dbReference>
<keyword evidence="3" id="KW-1185">Reference proteome</keyword>
<gene>
    <name evidence="4" type="primary">LOC115225977</name>
</gene>
<dbReference type="RefSeq" id="XP_029652814.1">
    <property type="nucleotide sequence ID" value="XM_029796954.2"/>
</dbReference>
<dbReference type="GO" id="GO:0005634">
    <property type="term" value="C:nucleus"/>
    <property type="evidence" value="ECO:0007669"/>
    <property type="project" value="TreeGrafter"/>
</dbReference>
<feature type="region of interest" description="Disordered" evidence="2">
    <location>
        <begin position="241"/>
        <end position="262"/>
    </location>
</feature>
<feature type="region of interest" description="Disordered" evidence="2">
    <location>
        <begin position="1643"/>
        <end position="1664"/>
    </location>
</feature>
<name>A0A6P7TLM0_9MOLL</name>
<dbReference type="CDD" id="cd21853">
    <property type="entry name" value="KNL1_NTD"/>
    <property type="match status" value="1"/>
</dbReference>
<accession>A0A6P7TLM0</accession>
<keyword evidence="1" id="KW-0175">Coiled coil</keyword>
<feature type="compositionally biased region" description="Basic and acidic residues" evidence="2">
    <location>
        <begin position="79"/>
        <end position="90"/>
    </location>
</feature>
<organism evidence="3 4">
    <name type="scientific">Octopus sinensis</name>
    <name type="common">East Asian common octopus</name>
    <dbReference type="NCBI Taxonomy" id="2607531"/>
    <lineage>
        <taxon>Eukaryota</taxon>
        <taxon>Metazoa</taxon>
        <taxon>Spiralia</taxon>
        <taxon>Lophotrochozoa</taxon>
        <taxon>Mollusca</taxon>
        <taxon>Cephalopoda</taxon>
        <taxon>Coleoidea</taxon>
        <taxon>Octopodiformes</taxon>
        <taxon>Octopoda</taxon>
        <taxon>Incirrata</taxon>
        <taxon>Octopodidae</taxon>
        <taxon>Octopus</taxon>
    </lineage>
</organism>
<feature type="compositionally biased region" description="Low complexity" evidence="2">
    <location>
        <begin position="1525"/>
        <end position="1542"/>
    </location>
</feature>
<reference evidence="4" key="1">
    <citation type="submission" date="2025-08" db="UniProtKB">
        <authorList>
            <consortium name="RefSeq"/>
        </authorList>
    </citation>
    <scope>IDENTIFICATION</scope>
</reference>
<feature type="region of interest" description="Disordered" evidence="2">
    <location>
        <begin position="67"/>
        <end position="90"/>
    </location>
</feature>
<dbReference type="PANTHER" id="PTHR16520">
    <property type="entry name" value="KINETOCHORE SCAFFOLD 1"/>
    <property type="match status" value="1"/>
</dbReference>
<dbReference type="InterPro" id="IPR037388">
    <property type="entry name" value="Blinkin"/>
</dbReference>
<feature type="region of interest" description="Disordered" evidence="2">
    <location>
        <begin position="934"/>
        <end position="953"/>
    </location>
</feature>
<feature type="region of interest" description="Disordered" evidence="2">
    <location>
        <begin position="1517"/>
        <end position="1542"/>
    </location>
</feature>
<evidence type="ECO:0000313" key="3">
    <source>
        <dbReference type="Proteomes" id="UP000515154"/>
    </source>
</evidence>